<keyword evidence="4" id="KW-0521">NADP</keyword>
<evidence type="ECO:0000256" key="7">
    <source>
        <dbReference type="ARBA" id="ARBA00023098"/>
    </source>
</evidence>
<dbReference type="InterPro" id="IPR002347">
    <property type="entry name" value="SDR_fam"/>
</dbReference>
<keyword evidence="14" id="KW-1185">Reference proteome</keyword>
<dbReference type="SUPFAM" id="SSF51735">
    <property type="entry name" value="NAD(P)-binding Rossmann-fold domains"/>
    <property type="match status" value="1"/>
</dbReference>
<protein>
    <recommendedName>
        <fullName evidence="10">Short-chain dehydrogenase/reductase 3</fullName>
    </recommendedName>
    <alternativeName>
        <fullName evidence="11">Retinal short-chain dehydrogenase/reductase 1</fullName>
    </alternativeName>
</protein>
<keyword evidence="8" id="KW-0472">Membrane</keyword>
<evidence type="ECO:0000256" key="8">
    <source>
        <dbReference type="ARBA" id="ARBA00023136"/>
    </source>
</evidence>
<evidence type="ECO:0000256" key="5">
    <source>
        <dbReference type="ARBA" id="ARBA00022989"/>
    </source>
</evidence>
<gene>
    <name evidence="13" type="ORF">ASPACDRAFT_1864113</name>
</gene>
<keyword evidence="3" id="KW-0812">Transmembrane</keyword>
<dbReference type="GO" id="GO:0016020">
    <property type="term" value="C:membrane"/>
    <property type="evidence" value="ECO:0007669"/>
    <property type="project" value="UniProtKB-SubCell"/>
</dbReference>
<dbReference type="PRINTS" id="PR00080">
    <property type="entry name" value="SDRFAMILY"/>
</dbReference>
<dbReference type="Proteomes" id="UP000184546">
    <property type="component" value="Unassembled WGS sequence"/>
</dbReference>
<dbReference type="PRINTS" id="PR00081">
    <property type="entry name" value="GDHRDH"/>
</dbReference>
<comment type="similarity">
    <text evidence="2 12">Belongs to the short-chain dehydrogenases/reductases (SDR) family.</text>
</comment>
<dbReference type="OrthoDB" id="10253736at2759"/>
<dbReference type="InterPro" id="IPR036291">
    <property type="entry name" value="NAD(P)-bd_dom_sf"/>
</dbReference>
<evidence type="ECO:0000256" key="6">
    <source>
        <dbReference type="ARBA" id="ARBA00023002"/>
    </source>
</evidence>
<dbReference type="InterPro" id="IPR020904">
    <property type="entry name" value="Sc_DH/Rdtase_CS"/>
</dbReference>
<dbReference type="RefSeq" id="XP_020058947.1">
    <property type="nucleotide sequence ID" value="XM_020197832.1"/>
</dbReference>
<comment type="subcellular location">
    <subcellularLocation>
        <location evidence="1">Membrane</location>
        <topology evidence="1">Multi-pass membrane protein</topology>
    </subcellularLocation>
</comment>
<evidence type="ECO:0000256" key="1">
    <source>
        <dbReference type="ARBA" id="ARBA00004141"/>
    </source>
</evidence>
<evidence type="ECO:0000256" key="12">
    <source>
        <dbReference type="RuleBase" id="RU000363"/>
    </source>
</evidence>
<dbReference type="OMA" id="ESLAFEM"/>
<evidence type="ECO:0000313" key="13">
    <source>
        <dbReference type="EMBL" id="OJK02608.1"/>
    </source>
</evidence>
<evidence type="ECO:0000256" key="9">
    <source>
        <dbReference type="ARBA" id="ARBA00059620"/>
    </source>
</evidence>
<dbReference type="PANTHER" id="PTHR24322">
    <property type="entry name" value="PKSB"/>
    <property type="match status" value="1"/>
</dbReference>
<dbReference type="Pfam" id="PF00106">
    <property type="entry name" value="adh_short"/>
    <property type="match status" value="1"/>
</dbReference>
<evidence type="ECO:0000256" key="11">
    <source>
        <dbReference type="ARBA" id="ARBA00082544"/>
    </source>
</evidence>
<organism evidence="13 14">
    <name type="scientific">Aspergillus aculeatus (strain ATCC 16872 / CBS 172.66 / WB 5094)</name>
    <dbReference type="NCBI Taxonomy" id="690307"/>
    <lineage>
        <taxon>Eukaryota</taxon>
        <taxon>Fungi</taxon>
        <taxon>Dikarya</taxon>
        <taxon>Ascomycota</taxon>
        <taxon>Pezizomycotina</taxon>
        <taxon>Eurotiomycetes</taxon>
        <taxon>Eurotiomycetidae</taxon>
        <taxon>Eurotiales</taxon>
        <taxon>Aspergillaceae</taxon>
        <taxon>Aspergillus</taxon>
        <taxon>Aspergillus subgen. Circumdati</taxon>
    </lineage>
</organism>
<dbReference type="AlphaFoldDB" id="A0A1L9X345"/>
<evidence type="ECO:0000256" key="2">
    <source>
        <dbReference type="ARBA" id="ARBA00006484"/>
    </source>
</evidence>
<dbReference type="VEuPathDB" id="FungiDB:ASPACDRAFT_1864113"/>
<dbReference type="STRING" id="690307.A0A1L9X345"/>
<keyword evidence="7" id="KW-0443">Lipid metabolism</keyword>
<dbReference type="PROSITE" id="PS00061">
    <property type="entry name" value="ADH_SHORT"/>
    <property type="match status" value="1"/>
</dbReference>
<dbReference type="Gene3D" id="3.40.50.720">
    <property type="entry name" value="NAD(P)-binding Rossmann-like Domain"/>
    <property type="match status" value="1"/>
</dbReference>
<dbReference type="FunFam" id="3.40.50.720:FF:000131">
    <property type="entry name" value="Short-chain dehydrogenase/reductase 3"/>
    <property type="match status" value="1"/>
</dbReference>
<evidence type="ECO:0000256" key="4">
    <source>
        <dbReference type="ARBA" id="ARBA00022857"/>
    </source>
</evidence>
<reference evidence="14" key="1">
    <citation type="journal article" date="2017" name="Genome Biol.">
        <title>Comparative genomics reveals high biological diversity and specific adaptations in the industrially and medically important fungal genus Aspergillus.</title>
        <authorList>
            <person name="de Vries R.P."/>
            <person name="Riley R."/>
            <person name="Wiebenga A."/>
            <person name="Aguilar-Osorio G."/>
            <person name="Amillis S."/>
            <person name="Uchima C.A."/>
            <person name="Anderluh G."/>
            <person name="Asadollahi M."/>
            <person name="Askin M."/>
            <person name="Barry K."/>
            <person name="Battaglia E."/>
            <person name="Bayram O."/>
            <person name="Benocci T."/>
            <person name="Braus-Stromeyer S.A."/>
            <person name="Caldana C."/>
            <person name="Canovas D."/>
            <person name="Cerqueira G.C."/>
            <person name="Chen F."/>
            <person name="Chen W."/>
            <person name="Choi C."/>
            <person name="Clum A."/>
            <person name="Dos Santos R.A."/>
            <person name="Damasio A.R."/>
            <person name="Diallinas G."/>
            <person name="Emri T."/>
            <person name="Fekete E."/>
            <person name="Flipphi M."/>
            <person name="Freyberg S."/>
            <person name="Gallo A."/>
            <person name="Gournas C."/>
            <person name="Habgood R."/>
            <person name="Hainaut M."/>
            <person name="Harispe M.L."/>
            <person name="Henrissat B."/>
            <person name="Hilden K.S."/>
            <person name="Hope R."/>
            <person name="Hossain A."/>
            <person name="Karabika E."/>
            <person name="Karaffa L."/>
            <person name="Karanyi Z."/>
            <person name="Krasevec N."/>
            <person name="Kuo A."/>
            <person name="Kusch H."/>
            <person name="LaButti K."/>
            <person name="Lagendijk E.L."/>
            <person name="Lapidus A."/>
            <person name="Levasseur A."/>
            <person name="Lindquist E."/>
            <person name="Lipzen A."/>
            <person name="Logrieco A.F."/>
            <person name="MacCabe A."/>
            <person name="Maekelae M.R."/>
            <person name="Malavazi I."/>
            <person name="Melin P."/>
            <person name="Meyer V."/>
            <person name="Mielnichuk N."/>
            <person name="Miskei M."/>
            <person name="Molnar A.P."/>
            <person name="Mule G."/>
            <person name="Ngan C.Y."/>
            <person name="Orejas M."/>
            <person name="Orosz E."/>
            <person name="Ouedraogo J.P."/>
            <person name="Overkamp K.M."/>
            <person name="Park H.-S."/>
            <person name="Perrone G."/>
            <person name="Piumi F."/>
            <person name="Punt P.J."/>
            <person name="Ram A.F."/>
            <person name="Ramon A."/>
            <person name="Rauscher S."/>
            <person name="Record E."/>
            <person name="Riano-Pachon D.M."/>
            <person name="Robert V."/>
            <person name="Roehrig J."/>
            <person name="Ruller R."/>
            <person name="Salamov A."/>
            <person name="Salih N.S."/>
            <person name="Samson R.A."/>
            <person name="Sandor E."/>
            <person name="Sanguinetti M."/>
            <person name="Schuetze T."/>
            <person name="Sepcic K."/>
            <person name="Shelest E."/>
            <person name="Sherlock G."/>
            <person name="Sophianopoulou V."/>
            <person name="Squina F.M."/>
            <person name="Sun H."/>
            <person name="Susca A."/>
            <person name="Todd R.B."/>
            <person name="Tsang A."/>
            <person name="Unkles S.E."/>
            <person name="van de Wiele N."/>
            <person name="van Rossen-Uffink D."/>
            <person name="Oliveira J.V."/>
            <person name="Vesth T.C."/>
            <person name="Visser J."/>
            <person name="Yu J.-H."/>
            <person name="Zhou M."/>
            <person name="Andersen M.R."/>
            <person name="Archer D.B."/>
            <person name="Baker S.E."/>
            <person name="Benoit I."/>
            <person name="Brakhage A.A."/>
            <person name="Braus G.H."/>
            <person name="Fischer R."/>
            <person name="Frisvad J.C."/>
            <person name="Goldman G.H."/>
            <person name="Houbraken J."/>
            <person name="Oakley B."/>
            <person name="Pocsi I."/>
            <person name="Scazzocchio C."/>
            <person name="Seiboth B."/>
            <person name="vanKuyk P.A."/>
            <person name="Wortman J."/>
            <person name="Dyer P.S."/>
            <person name="Grigoriev I.V."/>
        </authorList>
    </citation>
    <scope>NUCLEOTIDE SEQUENCE [LARGE SCALE GENOMIC DNA]</scope>
    <source>
        <strain evidence="14">ATCC 16872 / CBS 172.66 / WB 5094</strain>
    </source>
</reference>
<name>A0A1L9X345_ASPA1</name>
<evidence type="ECO:0000313" key="14">
    <source>
        <dbReference type="Proteomes" id="UP000184546"/>
    </source>
</evidence>
<evidence type="ECO:0000256" key="3">
    <source>
        <dbReference type="ARBA" id="ARBA00022692"/>
    </source>
</evidence>
<keyword evidence="5" id="KW-1133">Transmembrane helix</keyword>
<dbReference type="EMBL" id="KV878972">
    <property type="protein sequence ID" value="OJK02608.1"/>
    <property type="molecule type" value="Genomic_DNA"/>
</dbReference>
<keyword evidence="6" id="KW-0560">Oxidoreductase</keyword>
<comment type="function">
    <text evidence="9">Catalyzes the reduction of all-trans-retinal to all-trans-retinol in the presence of NADPH.</text>
</comment>
<dbReference type="PANTHER" id="PTHR24322:SF736">
    <property type="entry name" value="RETINOL DEHYDROGENASE 10"/>
    <property type="match status" value="1"/>
</dbReference>
<dbReference type="GO" id="GO:0052650">
    <property type="term" value="F:all-trans-retinol dehydrogenase (NADP+) activity"/>
    <property type="evidence" value="ECO:0007669"/>
    <property type="project" value="UniProtKB-ARBA"/>
</dbReference>
<accession>A0A1L9X345</accession>
<sequence length="357" mass="39321">MGTPRRSFLPREGLYIDPIIMGLRKTILHPGFSIPAWCVAQRAGIASPLYTQVAQYLAMASVLLWLNTYLSVKSRNNWTIDHMWDDDWTKEIVVVTGGSGGLGAGVAQRLAAMGARVVVVDIIPLTYLPENDRITYYRCDLSDEKEIASLCEKVRSEIGDPSVLVNNAGLSRGQTVAEGTYHDNSITFKTNLLAPFLLTKEFLPGMIRRQHGHIVNVSSMSAHIPPAGLADYAASKAGLIAFHECLSQELKFRHNAPKIRTSLLVLSFTKTPMFKGETNQSHFFMPLLHADTVVDAIVDTLVGGLSRTIFLPGIFRLFAGLRGAPEWFQTLIRDGSQSLAVDFKGRQKIDPVAGKLI</sequence>
<evidence type="ECO:0000256" key="10">
    <source>
        <dbReference type="ARBA" id="ARBA00068717"/>
    </source>
</evidence>
<dbReference type="GeneID" id="30971646"/>
<dbReference type="GO" id="GO:0044550">
    <property type="term" value="P:secondary metabolite biosynthetic process"/>
    <property type="evidence" value="ECO:0007669"/>
    <property type="project" value="UniProtKB-ARBA"/>
</dbReference>
<proteinExistence type="inferred from homology"/>